<dbReference type="STRING" id="537013.CLOSTMETH_00283"/>
<protein>
    <submittedName>
        <fullName evidence="1">Uncharacterized protein</fullName>
    </submittedName>
</protein>
<evidence type="ECO:0000313" key="2">
    <source>
        <dbReference type="Proteomes" id="UP000003340"/>
    </source>
</evidence>
<sequence length="70" mass="8023">MAPVAQQIAEMVDMLPEHDQELAFELIKKLVLAWDPDYTKLTPSELETLKLAEQEFANGEVFSSEDIDWN</sequence>
<reference evidence="1 2" key="2">
    <citation type="submission" date="2009-02" db="EMBL/GenBank/DDBJ databases">
        <title>Draft genome sequence of Clostridium methylpentosum (DSM 5476).</title>
        <authorList>
            <person name="Sudarsanam P."/>
            <person name="Ley R."/>
            <person name="Guruge J."/>
            <person name="Turnbaugh P.J."/>
            <person name="Mahowald M."/>
            <person name="Liep D."/>
            <person name="Gordon J."/>
        </authorList>
    </citation>
    <scope>NUCLEOTIDE SEQUENCE [LARGE SCALE GENOMIC DNA]</scope>
    <source>
        <strain evidence="1 2">DSM 5476</strain>
    </source>
</reference>
<keyword evidence="2" id="KW-1185">Reference proteome</keyword>
<dbReference type="EMBL" id="ACEC01000012">
    <property type="protein sequence ID" value="EEG32057.1"/>
    <property type="molecule type" value="Genomic_DNA"/>
</dbReference>
<evidence type="ECO:0000313" key="1">
    <source>
        <dbReference type="EMBL" id="EEG32057.1"/>
    </source>
</evidence>
<dbReference type="AlphaFoldDB" id="C0E8Y8"/>
<comment type="caution">
    <text evidence="1">The sequence shown here is derived from an EMBL/GenBank/DDBJ whole genome shotgun (WGS) entry which is preliminary data.</text>
</comment>
<accession>C0E8Y8</accession>
<dbReference type="HOGENOM" id="CLU_2751206_0_0_9"/>
<organism evidence="1 2">
    <name type="scientific">[Clostridium] methylpentosum DSM 5476</name>
    <dbReference type="NCBI Taxonomy" id="537013"/>
    <lineage>
        <taxon>Bacteria</taxon>
        <taxon>Bacillati</taxon>
        <taxon>Bacillota</taxon>
        <taxon>Clostridia</taxon>
        <taxon>Eubacteriales</taxon>
        <taxon>Oscillospiraceae</taxon>
        <taxon>Oscillospiraceae incertae sedis</taxon>
    </lineage>
</organism>
<reference evidence="1 2" key="1">
    <citation type="submission" date="2009-01" db="EMBL/GenBank/DDBJ databases">
        <authorList>
            <person name="Fulton L."/>
            <person name="Clifton S."/>
            <person name="Fulton B."/>
            <person name="Xu J."/>
            <person name="Minx P."/>
            <person name="Pepin K.H."/>
            <person name="Johnson M."/>
            <person name="Bhonagiri V."/>
            <person name="Nash W.E."/>
            <person name="Mardis E.R."/>
            <person name="Wilson R.K."/>
        </authorList>
    </citation>
    <scope>NUCLEOTIDE SEQUENCE [LARGE SCALE GENOMIC DNA]</scope>
    <source>
        <strain evidence="1 2">DSM 5476</strain>
    </source>
</reference>
<proteinExistence type="predicted"/>
<gene>
    <name evidence="1" type="ORF">CLOSTMETH_00283</name>
</gene>
<dbReference type="Proteomes" id="UP000003340">
    <property type="component" value="Unassembled WGS sequence"/>
</dbReference>
<name>C0E8Y8_9FIRM</name>
<dbReference type="eggNOG" id="ENOG5033J1I">
    <property type="taxonomic scope" value="Bacteria"/>
</dbReference>